<keyword evidence="1" id="KW-0507">mRNA processing</keyword>
<dbReference type="InterPro" id="IPR039206">
    <property type="entry name" value="MORF/ORRM1/DAG-like"/>
</dbReference>
<keyword evidence="5" id="KW-1185">Reference proteome</keyword>
<dbReference type="GO" id="GO:0016554">
    <property type="term" value="P:cytidine to uridine editing"/>
    <property type="evidence" value="ECO:0007669"/>
    <property type="project" value="InterPro"/>
</dbReference>
<evidence type="ECO:0000256" key="2">
    <source>
        <dbReference type="ARBA" id="ARBA00022946"/>
    </source>
</evidence>
<reference evidence="4 5" key="1">
    <citation type="submission" date="2024-04" db="EMBL/GenBank/DDBJ databases">
        <authorList>
            <person name="Fracassetti M."/>
        </authorList>
    </citation>
    <scope>NUCLEOTIDE SEQUENCE [LARGE SCALE GENOMIC DNA]</scope>
</reference>
<dbReference type="AlphaFoldDB" id="A0AAV2FF53"/>
<dbReference type="GO" id="GO:0005739">
    <property type="term" value="C:mitochondrion"/>
    <property type="evidence" value="ECO:0007669"/>
    <property type="project" value="TreeGrafter"/>
</dbReference>
<gene>
    <name evidence="4" type="ORF">LTRI10_LOCUS37232</name>
</gene>
<dbReference type="GO" id="GO:0006397">
    <property type="term" value="P:mRNA processing"/>
    <property type="evidence" value="ECO:0007669"/>
    <property type="project" value="UniProtKB-KW"/>
</dbReference>
<evidence type="ECO:0000256" key="1">
    <source>
        <dbReference type="ARBA" id="ARBA00022664"/>
    </source>
</evidence>
<dbReference type="Pfam" id="PF21864">
    <property type="entry name" value="MORF_dom"/>
    <property type="match status" value="1"/>
</dbReference>
<dbReference type="InterPro" id="IPR054059">
    <property type="entry name" value="MORF/ORRM1/DAG-like_MORF"/>
</dbReference>
<dbReference type="PANTHER" id="PTHR31346">
    <property type="entry name" value="MULTIPLE ORGANELLAR RNA EDITING FACTOR 2, CHLOROPLASTIC-RELATED-RELATED"/>
    <property type="match status" value="1"/>
</dbReference>
<feature type="domain" description="MORF/ORRM1/DAG-like MORF" evidence="3">
    <location>
        <begin position="90"/>
        <end position="168"/>
    </location>
</feature>
<sequence>MLVKSVNHLIILLCCTQGTKKKKAYILDTYRGKDQIAFGCKMSAKTVKKLEGAPGVANVILCNSERPSDRANHSESPDDSGFGNKQQIPYWMITMDLPHNGELSEPQRIGNSMAKLVPILNSLLNKYSLDILSYESDIAFGCEIHEETATKLKGIPGVHVIQSSRAYSEANDFDLAIDSGCDEEEADYTPLPQFPCSFSDIMDNHHQERHEWVIIRKTPCDKVFTTEREFSEFILLMLAPVLSDRREEGTLNFIFKPSDELDSFSITLEMEDEKAKKLKGVPGLLVSRTDDDERLQVIEASCLQFGFPAKVKIYLKSEESEGVFTLVRYLRLIIGKQGEPFYE</sequence>
<name>A0AAV2FF53_9ROSI</name>
<dbReference type="PANTHER" id="PTHR31346:SF7">
    <property type="entry name" value="MULTIPLE ORGANELLAR RNA EDITING FACTOR 2, CHLOROPLASTIC-RELATED"/>
    <property type="match status" value="1"/>
</dbReference>
<evidence type="ECO:0000259" key="3">
    <source>
        <dbReference type="Pfam" id="PF21864"/>
    </source>
</evidence>
<keyword evidence="2" id="KW-0809">Transit peptide</keyword>
<dbReference type="EMBL" id="OZ034819">
    <property type="protein sequence ID" value="CAL1396891.1"/>
    <property type="molecule type" value="Genomic_DNA"/>
</dbReference>
<proteinExistence type="predicted"/>
<dbReference type="Proteomes" id="UP001497516">
    <property type="component" value="Chromosome 6"/>
</dbReference>
<accession>A0AAV2FF53</accession>
<dbReference type="GO" id="GO:0080156">
    <property type="term" value="P:mitochondrial mRNA modification"/>
    <property type="evidence" value="ECO:0007669"/>
    <property type="project" value="TreeGrafter"/>
</dbReference>
<protein>
    <recommendedName>
        <fullName evidence="3">MORF/ORRM1/DAG-like MORF domain-containing protein</fullName>
    </recommendedName>
</protein>
<evidence type="ECO:0000313" key="4">
    <source>
        <dbReference type="EMBL" id="CAL1396891.1"/>
    </source>
</evidence>
<organism evidence="4 5">
    <name type="scientific">Linum trigynum</name>
    <dbReference type="NCBI Taxonomy" id="586398"/>
    <lineage>
        <taxon>Eukaryota</taxon>
        <taxon>Viridiplantae</taxon>
        <taxon>Streptophyta</taxon>
        <taxon>Embryophyta</taxon>
        <taxon>Tracheophyta</taxon>
        <taxon>Spermatophyta</taxon>
        <taxon>Magnoliopsida</taxon>
        <taxon>eudicotyledons</taxon>
        <taxon>Gunneridae</taxon>
        <taxon>Pentapetalae</taxon>
        <taxon>rosids</taxon>
        <taxon>fabids</taxon>
        <taxon>Malpighiales</taxon>
        <taxon>Linaceae</taxon>
        <taxon>Linum</taxon>
    </lineage>
</organism>
<evidence type="ECO:0000313" key="5">
    <source>
        <dbReference type="Proteomes" id="UP001497516"/>
    </source>
</evidence>